<accession>A0ABW6SGM4</accession>
<evidence type="ECO:0000256" key="6">
    <source>
        <dbReference type="SAM" id="Phobius"/>
    </source>
</evidence>
<evidence type="ECO:0000256" key="2">
    <source>
        <dbReference type="ARBA" id="ARBA00022448"/>
    </source>
</evidence>
<feature type="transmembrane region" description="Helical" evidence="6">
    <location>
        <begin position="456"/>
        <end position="476"/>
    </location>
</feature>
<evidence type="ECO:0000256" key="1">
    <source>
        <dbReference type="ARBA" id="ARBA00004429"/>
    </source>
</evidence>
<keyword evidence="3 6" id="KW-0812">Transmembrane</keyword>
<feature type="transmembrane region" description="Helical" evidence="6">
    <location>
        <begin position="212"/>
        <end position="233"/>
    </location>
</feature>
<dbReference type="PANTHER" id="PTHR23501:SF191">
    <property type="entry name" value="VACUOLAR BASIC AMINO ACID TRANSPORTER 4"/>
    <property type="match status" value="1"/>
</dbReference>
<evidence type="ECO:0000256" key="3">
    <source>
        <dbReference type="ARBA" id="ARBA00022692"/>
    </source>
</evidence>
<comment type="caution">
    <text evidence="8">The sequence shown here is derived from an EMBL/GenBank/DDBJ whole genome shotgun (WGS) entry which is preliminary data.</text>
</comment>
<evidence type="ECO:0000256" key="4">
    <source>
        <dbReference type="ARBA" id="ARBA00022989"/>
    </source>
</evidence>
<feature type="transmembrane region" description="Helical" evidence="6">
    <location>
        <begin position="377"/>
        <end position="401"/>
    </location>
</feature>
<keyword evidence="4 6" id="KW-1133">Transmembrane helix</keyword>
<feature type="transmembrane region" description="Helical" evidence="6">
    <location>
        <begin position="64"/>
        <end position="82"/>
    </location>
</feature>
<feature type="transmembrane region" description="Helical" evidence="6">
    <location>
        <begin position="181"/>
        <end position="200"/>
    </location>
</feature>
<evidence type="ECO:0000313" key="8">
    <source>
        <dbReference type="EMBL" id="MFF3574799.1"/>
    </source>
</evidence>
<reference evidence="8 9" key="1">
    <citation type="submission" date="2024-10" db="EMBL/GenBank/DDBJ databases">
        <title>The Natural Products Discovery Center: Release of the First 8490 Sequenced Strains for Exploring Actinobacteria Biosynthetic Diversity.</title>
        <authorList>
            <person name="Kalkreuter E."/>
            <person name="Kautsar S.A."/>
            <person name="Yang D."/>
            <person name="Bader C.D."/>
            <person name="Teijaro C.N."/>
            <person name="Fluegel L."/>
            <person name="Davis C.M."/>
            <person name="Simpson J.R."/>
            <person name="Lauterbach L."/>
            <person name="Steele A.D."/>
            <person name="Gui C."/>
            <person name="Meng S."/>
            <person name="Li G."/>
            <person name="Viehrig K."/>
            <person name="Ye F."/>
            <person name="Su P."/>
            <person name="Kiefer A.F."/>
            <person name="Nichols A."/>
            <person name="Cepeda A.J."/>
            <person name="Yan W."/>
            <person name="Fan B."/>
            <person name="Jiang Y."/>
            <person name="Adhikari A."/>
            <person name="Zheng C.-J."/>
            <person name="Schuster L."/>
            <person name="Cowan T.M."/>
            <person name="Smanski M.J."/>
            <person name="Chevrette M.G."/>
            <person name="De Carvalho L.P.S."/>
            <person name="Shen B."/>
        </authorList>
    </citation>
    <scope>NUCLEOTIDE SEQUENCE [LARGE SCALE GENOMIC DNA]</scope>
    <source>
        <strain evidence="8 9">NPDC002593</strain>
    </source>
</reference>
<name>A0ABW6SGM4_9NOCA</name>
<evidence type="ECO:0000313" key="9">
    <source>
        <dbReference type="Proteomes" id="UP001601992"/>
    </source>
</evidence>
<feature type="domain" description="Major facilitator superfamily (MFS) profile" evidence="7">
    <location>
        <begin position="1"/>
        <end position="481"/>
    </location>
</feature>
<sequence length="482" mass="50673">MITPADTEVPDPEVAREVPQGRWTARLLASLISMVLVLEVLSASLTMVAVGLPRIVAEYHTTQGAWLSAAYMLVGAVISPLVGKLADMHGKRKLLLIMMVLATVGAVVSASAPTYGLMITGRTLQGFLTPAMFLVYSLIRDVFPRNKVALSVSISMSGLGVFTAVSPYVTAWVLDHWGFRGIFWIIAVCLPILVVMISLTTPETSVRVRSRVDLLGAVLFAIGLSGILVGVSFGPTWGWGSTSTVTYFVVGAVVLAVWVVSALRLRDPLIDIRYFRRRPLFLTAVTAGLAYGSTQSFTTVLPILCMTPAALGLGYGLGLDAFGFAPILAAFGIALAVGGFIVGKLVRYIEARMLLGLGLLLIGLGAVLTAVEHENRGLLIVFATLVGLGMGFGVSSVPNLVIAAVPAQVQASVASVIVVVTSTGSAVLPVAVFAVLNSHIATAAQGHVLYSGSGMNLAFVIPAACAFFGMIVSFAVRWRIRG</sequence>
<dbReference type="Gene3D" id="1.20.1250.20">
    <property type="entry name" value="MFS general substrate transporter like domains"/>
    <property type="match status" value="2"/>
</dbReference>
<feature type="transmembrane region" description="Helical" evidence="6">
    <location>
        <begin position="27"/>
        <end position="52"/>
    </location>
</feature>
<feature type="transmembrane region" description="Helical" evidence="6">
    <location>
        <begin position="324"/>
        <end position="346"/>
    </location>
</feature>
<dbReference type="Proteomes" id="UP001601992">
    <property type="component" value="Unassembled WGS sequence"/>
</dbReference>
<dbReference type="Pfam" id="PF07690">
    <property type="entry name" value="MFS_1"/>
    <property type="match status" value="1"/>
</dbReference>
<keyword evidence="2" id="KW-0813">Transport</keyword>
<feature type="transmembrane region" description="Helical" evidence="6">
    <location>
        <begin position="413"/>
        <end position="436"/>
    </location>
</feature>
<dbReference type="PANTHER" id="PTHR23501">
    <property type="entry name" value="MAJOR FACILITATOR SUPERFAMILY"/>
    <property type="match status" value="1"/>
</dbReference>
<feature type="transmembrane region" description="Helical" evidence="6">
    <location>
        <begin position="119"/>
        <end position="139"/>
    </location>
</feature>
<dbReference type="InterPro" id="IPR020846">
    <property type="entry name" value="MFS_dom"/>
</dbReference>
<comment type="subcellular location">
    <subcellularLocation>
        <location evidence="1">Cell inner membrane</location>
        <topology evidence="1">Multi-pass membrane protein</topology>
    </subcellularLocation>
</comment>
<protein>
    <submittedName>
        <fullName evidence="8">MFS transporter</fullName>
    </submittedName>
</protein>
<feature type="transmembrane region" description="Helical" evidence="6">
    <location>
        <begin position="148"/>
        <end position="169"/>
    </location>
</feature>
<evidence type="ECO:0000259" key="7">
    <source>
        <dbReference type="PROSITE" id="PS50850"/>
    </source>
</evidence>
<dbReference type="EMBL" id="JBIAQY010000031">
    <property type="protein sequence ID" value="MFF3574799.1"/>
    <property type="molecule type" value="Genomic_DNA"/>
</dbReference>
<feature type="transmembrane region" description="Helical" evidence="6">
    <location>
        <begin position="245"/>
        <end position="265"/>
    </location>
</feature>
<dbReference type="SUPFAM" id="SSF103473">
    <property type="entry name" value="MFS general substrate transporter"/>
    <property type="match status" value="1"/>
</dbReference>
<keyword evidence="9" id="KW-1185">Reference proteome</keyword>
<gene>
    <name evidence="8" type="ORF">ACFYXQ_44340</name>
</gene>
<dbReference type="PROSITE" id="PS50850">
    <property type="entry name" value="MFS"/>
    <property type="match status" value="1"/>
</dbReference>
<evidence type="ECO:0000256" key="5">
    <source>
        <dbReference type="ARBA" id="ARBA00023136"/>
    </source>
</evidence>
<dbReference type="InterPro" id="IPR011701">
    <property type="entry name" value="MFS"/>
</dbReference>
<dbReference type="RefSeq" id="WP_063712999.1">
    <property type="nucleotide sequence ID" value="NZ_JBIAQY010000031.1"/>
</dbReference>
<feature type="transmembrane region" description="Helical" evidence="6">
    <location>
        <begin position="353"/>
        <end position="371"/>
    </location>
</feature>
<dbReference type="InterPro" id="IPR036259">
    <property type="entry name" value="MFS_trans_sf"/>
</dbReference>
<feature type="transmembrane region" description="Helical" evidence="6">
    <location>
        <begin position="94"/>
        <end position="113"/>
    </location>
</feature>
<organism evidence="8 9">
    <name type="scientific">Nocardia jiangxiensis</name>
    <dbReference type="NCBI Taxonomy" id="282685"/>
    <lineage>
        <taxon>Bacteria</taxon>
        <taxon>Bacillati</taxon>
        <taxon>Actinomycetota</taxon>
        <taxon>Actinomycetes</taxon>
        <taxon>Mycobacteriales</taxon>
        <taxon>Nocardiaceae</taxon>
        <taxon>Nocardia</taxon>
    </lineage>
</organism>
<feature type="transmembrane region" description="Helical" evidence="6">
    <location>
        <begin position="280"/>
        <end position="304"/>
    </location>
</feature>
<proteinExistence type="predicted"/>
<keyword evidence="5 6" id="KW-0472">Membrane</keyword>